<protein>
    <submittedName>
        <fullName evidence="2">Uncharacterized protein</fullName>
    </submittedName>
</protein>
<dbReference type="GeneID" id="91087703"/>
<organism evidence="2 3">
    <name type="scientific">Cryptococcus depauperatus CBS 7841</name>
    <dbReference type="NCBI Taxonomy" id="1295531"/>
    <lineage>
        <taxon>Eukaryota</taxon>
        <taxon>Fungi</taxon>
        <taxon>Dikarya</taxon>
        <taxon>Basidiomycota</taxon>
        <taxon>Agaricomycotina</taxon>
        <taxon>Tremellomycetes</taxon>
        <taxon>Tremellales</taxon>
        <taxon>Cryptococcaceae</taxon>
        <taxon>Cryptococcus</taxon>
    </lineage>
</organism>
<gene>
    <name evidence="2" type="ORF">L203_103492</name>
</gene>
<accession>A0AAJ8JTY2</accession>
<dbReference type="KEGG" id="cdep:91087703"/>
<evidence type="ECO:0000313" key="2">
    <source>
        <dbReference type="EMBL" id="WVN88287.1"/>
    </source>
</evidence>
<reference evidence="2" key="1">
    <citation type="submission" date="2016-06" db="EMBL/GenBank/DDBJ databases">
        <authorList>
            <person name="Cuomo C."/>
            <person name="Litvintseva A."/>
            <person name="Heitman J."/>
            <person name="Chen Y."/>
            <person name="Sun S."/>
            <person name="Springer D."/>
            <person name="Dromer F."/>
            <person name="Young S."/>
            <person name="Zeng Q."/>
            <person name="Chapman S."/>
            <person name="Gujja S."/>
            <person name="Saif S."/>
            <person name="Birren B."/>
        </authorList>
    </citation>
    <scope>NUCLEOTIDE SEQUENCE</scope>
    <source>
        <strain evidence="2">CBS 7841</strain>
    </source>
</reference>
<evidence type="ECO:0000313" key="3">
    <source>
        <dbReference type="Proteomes" id="UP000094043"/>
    </source>
</evidence>
<proteinExistence type="predicted"/>
<evidence type="ECO:0000256" key="1">
    <source>
        <dbReference type="SAM" id="MobiDB-lite"/>
    </source>
</evidence>
<dbReference type="RefSeq" id="XP_066068987.1">
    <property type="nucleotide sequence ID" value="XM_066212890.1"/>
</dbReference>
<name>A0AAJ8JTY2_9TREE</name>
<reference evidence="2" key="2">
    <citation type="journal article" date="2022" name="Elife">
        <title>Obligate sexual reproduction of a homothallic fungus closely related to the Cryptococcus pathogenic species complex.</title>
        <authorList>
            <person name="Passer A.R."/>
            <person name="Clancey S.A."/>
            <person name="Shea T."/>
            <person name="David-Palma M."/>
            <person name="Averette A.F."/>
            <person name="Boekhout T."/>
            <person name="Porcel B.M."/>
            <person name="Nowrousian M."/>
            <person name="Cuomo C.A."/>
            <person name="Sun S."/>
            <person name="Heitman J."/>
            <person name="Coelho M.A."/>
        </authorList>
    </citation>
    <scope>NUCLEOTIDE SEQUENCE</scope>
    <source>
        <strain evidence="2">CBS 7841</strain>
    </source>
</reference>
<keyword evidence="3" id="KW-1185">Reference proteome</keyword>
<dbReference type="EMBL" id="CP143787">
    <property type="protein sequence ID" value="WVN88287.1"/>
    <property type="molecule type" value="Genomic_DNA"/>
</dbReference>
<reference evidence="2" key="3">
    <citation type="submission" date="2024-01" db="EMBL/GenBank/DDBJ databases">
        <authorList>
            <person name="Coelho M.A."/>
            <person name="David-Palma M."/>
            <person name="Shea T."/>
            <person name="Sun S."/>
            <person name="Cuomo C.A."/>
            <person name="Heitman J."/>
        </authorList>
    </citation>
    <scope>NUCLEOTIDE SEQUENCE</scope>
    <source>
        <strain evidence="2">CBS 7841</strain>
    </source>
</reference>
<dbReference type="AlphaFoldDB" id="A0AAJ8JTY2"/>
<feature type="region of interest" description="Disordered" evidence="1">
    <location>
        <begin position="148"/>
        <end position="173"/>
    </location>
</feature>
<dbReference type="Proteomes" id="UP000094043">
    <property type="component" value="Chromosome 4"/>
</dbReference>
<sequence>MLSSSQLPVPAAGPQPMAAAEKIAVKPGKVMRGPIGRAEIAEWQAAMCCITPLGTCCKPQSPDSIYCLGHTCQAINVDGERCTNAIYNPRQSRFCSNGWHVENSKYKNVVDLVTRRKQLDEADAIKRRKEAAEQMVLFEAQFFPLTSANKTSSSSNNSVNEHADRQNVFSRQW</sequence>
<feature type="compositionally biased region" description="Low complexity" evidence="1">
    <location>
        <begin position="148"/>
        <end position="160"/>
    </location>
</feature>